<name>A0ABY9VLU3_9BACI</name>
<evidence type="ECO:0000259" key="1">
    <source>
        <dbReference type="PROSITE" id="PS50965"/>
    </source>
</evidence>
<proteinExistence type="predicted"/>
<dbReference type="PROSITE" id="PS50965">
    <property type="entry name" value="NERD"/>
    <property type="match status" value="1"/>
</dbReference>
<organism evidence="2 3">
    <name type="scientific">Mesobacillus jeotgali</name>
    <dbReference type="NCBI Taxonomy" id="129985"/>
    <lineage>
        <taxon>Bacteria</taxon>
        <taxon>Bacillati</taxon>
        <taxon>Bacillota</taxon>
        <taxon>Bacilli</taxon>
        <taxon>Bacillales</taxon>
        <taxon>Bacillaceae</taxon>
        <taxon>Mesobacillus</taxon>
    </lineage>
</organism>
<dbReference type="Pfam" id="PF08378">
    <property type="entry name" value="NERD"/>
    <property type="match status" value="1"/>
</dbReference>
<keyword evidence="3" id="KW-1185">Reference proteome</keyword>
<dbReference type="InterPro" id="IPR011528">
    <property type="entry name" value="NERD"/>
</dbReference>
<accession>A0ABY9VLU3</accession>
<evidence type="ECO:0000313" key="3">
    <source>
        <dbReference type="Proteomes" id="UP001303324"/>
    </source>
</evidence>
<feature type="domain" description="NERD" evidence="1">
    <location>
        <begin position="37"/>
        <end position="151"/>
    </location>
</feature>
<gene>
    <name evidence="2" type="ORF">RH061_09475</name>
</gene>
<dbReference type="Proteomes" id="UP001303324">
    <property type="component" value="Chromosome"/>
</dbReference>
<evidence type="ECO:0000313" key="2">
    <source>
        <dbReference type="EMBL" id="WNF24693.1"/>
    </source>
</evidence>
<protein>
    <submittedName>
        <fullName evidence="2">Nuclease-related domain-containing protein</fullName>
    </submittedName>
</protein>
<sequence>MAFKERTEPIILSKLRILNKRMQLSDEEKRYLSNLDKGYKGELQFDAMTETLTSSCLILNELLLEVEKTTFQIDALIIFSGTLYIFEIKNNQGDYLYKQDALTSITTGVTIKNPLDQLNRTRLLFKKLINQLGYNFKIQGSVVFVNPEFTLYHAQPDLPFIFPTQIKRLHENLNNQPGSISTNHYKLAAKLVSLHQIESSNSKLPAFSYDELKKGVTCLACESFEVRVDGHKLFCTMCGHNEKVELAVLRSIYEIQLLLPEQPLTTPIVQEWCNVITDGKRISRILAKHFNYSNPKKGRTYTNPKYPTM</sequence>
<dbReference type="RefSeq" id="WP_311075624.1">
    <property type="nucleotide sequence ID" value="NZ_CP134494.1"/>
</dbReference>
<reference evidence="2 3" key="1">
    <citation type="submission" date="2023-09" db="EMBL/GenBank/DDBJ databases">
        <title>Microbial mechanism of fulvic acid promoting antimony reduction mineralization in rice fields.</title>
        <authorList>
            <person name="Chen G."/>
            <person name="Lan J."/>
        </authorList>
    </citation>
    <scope>NUCLEOTIDE SEQUENCE [LARGE SCALE GENOMIC DNA]</scope>
    <source>
        <strain evidence="2 3">PS1</strain>
    </source>
</reference>
<dbReference type="EMBL" id="CP134494">
    <property type="protein sequence ID" value="WNF24693.1"/>
    <property type="molecule type" value="Genomic_DNA"/>
</dbReference>